<accession>E8RR91</accession>
<dbReference type="EMBL" id="CP002395">
    <property type="protein sequence ID" value="ADU12282.1"/>
    <property type="molecule type" value="Genomic_DNA"/>
</dbReference>
<keyword evidence="2" id="KW-1185">Reference proteome</keyword>
<organism evidence="1 2">
    <name type="scientific">Asticcacaulis excentricus (strain ATCC 15261 / DSM 4724 / KCTC 12464 / NCIMB 9791 / VKM B-1370 / CB 48)</name>
    <dbReference type="NCBI Taxonomy" id="573065"/>
    <lineage>
        <taxon>Bacteria</taxon>
        <taxon>Pseudomonadati</taxon>
        <taxon>Pseudomonadota</taxon>
        <taxon>Alphaproteobacteria</taxon>
        <taxon>Caulobacterales</taxon>
        <taxon>Caulobacteraceae</taxon>
        <taxon>Asticcacaulis</taxon>
    </lineage>
</organism>
<dbReference type="AlphaFoldDB" id="E8RR91"/>
<name>E8RR91_ASTEC</name>
<evidence type="ECO:0000313" key="2">
    <source>
        <dbReference type="Proteomes" id="UP000001492"/>
    </source>
</evidence>
<reference evidence="2" key="1">
    <citation type="submission" date="2010-12" db="EMBL/GenBank/DDBJ databases">
        <title>Complete sequence of chromosome 1 of Asticcacaulis excentricus CB 48.</title>
        <authorList>
            <consortium name="US DOE Joint Genome Institute"/>
            <person name="Lucas S."/>
            <person name="Copeland A."/>
            <person name="Lapidus A."/>
            <person name="Cheng J.-F."/>
            <person name="Bruce D."/>
            <person name="Goodwin L."/>
            <person name="Pitluck S."/>
            <person name="Teshima H."/>
            <person name="Davenport K."/>
            <person name="Detter J.C."/>
            <person name="Han C."/>
            <person name="Tapia R."/>
            <person name="Land M."/>
            <person name="Hauser L."/>
            <person name="Jeffries C."/>
            <person name="Kyrpides N."/>
            <person name="Ivanova N."/>
            <person name="Ovchinnikova G."/>
            <person name="Brun Y.V."/>
            <person name="Woyke T."/>
        </authorList>
    </citation>
    <scope>NUCLEOTIDE SEQUENCE [LARGE SCALE GENOMIC DNA]</scope>
    <source>
        <strain evidence="2">ATCC 15261 / DSM 4724 / KCTC 12464 / NCIMB 9791 / VKM B-1370 / CB 48</strain>
    </source>
</reference>
<protein>
    <submittedName>
        <fullName evidence="1">Uncharacterized protein</fullName>
    </submittedName>
</protein>
<evidence type="ECO:0000313" key="1">
    <source>
        <dbReference type="EMBL" id="ADU12282.1"/>
    </source>
</evidence>
<gene>
    <name evidence="1" type="ordered locus">Astex_0594</name>
</gene>
<dbReference type="HOGENOM" id="CLU_2875992_0_0_5"/>
<dbReference type="KEGG" id="aex:Astex_0594"/>
<proteinExistence type="predicted"/>
<dbReference type="STRING" id="573065.Astex_0594"/>
<dbReference type="Proteomes" id="UP000001492">
    <property type="component" value="Chromosome 1"/>
</dbReference>
<sequence length="63" mass="6968">MSLSIKALVSYLSRSDQQVVAKRSQRDCAALSARDPIWRYPLPSRRLTMSIAARSGDLQGAFA</sequence>